<dbReference type="Proteomes" id="UP001370348">
    <property type="component" value="Chromosome"/>
</dbReference>
<dbReference type="PANTHER" id="PTHR35038">
    <property type="entry name" value="DISSIMILATORY SULFITE REDUCTASE SIRA"/>
    <property type="match status" value="1"/>
</dbReference>
<keyword evidence="3" id="KW-1185">Reference proteome</keyword>
<dbReference type="Gene3D" id="3.50.70.20">
    <property type="entry name" value="Cytochrome P460"/>
    <property type="match status" value="1"/>
</dbReference>
<dbReference type="RefSeq" id="WP_394825819.1">
    <property type="nucleotide sequence ID" value="NZ_CP089984.1"/>
</dbReference>
<evidence type="ECO:0008006" key="4">
    <source>
        <dbReference type="Google" id="ProtNLM"/>
    </source>
</evidence>
<dbReference type="Gene3D" id="1.10.1130.10">
    <property type="entry name" value="Flavocytochrome C3, Chain A"/>
    <property type="match status" value="1"/>
</dbReference>
<proteinExistence type="predicted"/>
<evidence type="ECO:0000313" key="2">
    <source>
        <dbReference type="EMBL" id="WXB16190.1"/>
    </source>
</evidence>
<accession>A0ABZ2LZN9</accession>
<dbReference type="EMBL" id="CP089984">
    <property type="protein sequence ID" value="WXB16190.1"/>
    <property type="molecule type" value="Genomic_DNA"/>
</dbReference>
<protein>
    <recommendedName>
        <fullName evidence="4">Cytochrome c-552/4 domain-containing protein</fullName>
    </recommendedName>
</protein>
<name>A0ABZ2LZN9_9BACT</name>
<dbReference type="InterPro" id="IPR051829">
    <property type="entry name" value="Multiheme_Cytochr_ET"/>
</dbReference>
<reference evidence="2 3" key="1">
    <citation type="submission" date="2021-12" db="EMBL/GenBank/DDBJ databases">
        <title>Discovery of the Pendulisporaceae a myxobacterial family with distinct sporulation behavior and unique specialized metabolism.</title>
        <authorList>
            <person name="Garcia R."/>
            <person name="Popoff A."/>
            <person name="Bader C.D."/>
            <person name="Loehr J."/>
            <person name="Walesch S."/>
            <person name="Walt C."/>
            <person name="Boldt J."/>
            <person name="Bunk B."/>
            <person name="Haeckl F.J.F.P.J."/>
            <person name="Gunesch A.P."/>
            <person name="Birkelbach J."/>
            <person name="Nuebel U."/>
            <person name="Pietschmann T."/>
            <person name="Bach T."/>
            <person name="Mueller R."/>
        </authorList>
    </citation>
    <scope>NUCLEOTIDE SEQUENCE [LARGE SCALE GENOMIC DNA]</scope>
    <source>
        <strain evidence="2 3">MSr11954</strain>
    </source>
</reference>
<dbReference type="InterPro" id="IPR038142">
    <property type="entry name" value="Cytochrome_P460_sp"/>
</dbReference>
<evidence type="ECO:0000256" key="1">
    <source>
        <dbReference type="ARBA" id="ARBA00022729"/>
    </source>
</evidence>
<gene>
    <name evidence="2" type="ORF">LZC94_02695</name>
</gene>
<keyword evidence="1" id="KW-0732">Signal</keyword>
<dbReference type="SUPFAM" id="SSF48695">
    <property type="entry name" value="Multiheme cytochromes"/>
    <property type="match status" value="2"/>
</dbReference>
<organism evidence="2 3">
    <name type="scientific">Pendulispora albinea</name>
    <dbReference type="NCBI Taxonomy" id="2741071"/>
    <lineage>
        <taxon>Bacteria</taxon>
        <taxon>Pseudomonadati</taxon>
        <taxon>Myxococcota</taxon>
        <taxon>Myxococcia</taxon>
        <taxon>Myxococcales</taxon>
        <taxon>Sorangiineae</taxon>
        <taxon>Pendulisporaceae</taxon>
        <taxon>Pendulispora</taxon>
    </lineage>
</organism>
<dbReference type="InterPro" id="IPR036280">
    <property type="entry name" value="Multihaem_cyt_sf"/>
</dbReference>
<evidence type="ECO:0000313" key="3">
    <source>
        <dbReference type="Proteomes" id="UP001370348"/>
    </source>
</evidence>
<sequence length="940" mass="103167">MTSRWLLGLPCFLLLSTCHRPSDYEPGYELGSAEECARLRAALFEDAETIIASRPPASFEDPRLRLEAGLTERVRAFVVAQCYRQPGWGGEDGVHLSGTEAEGDTHGWVRVWYSPEVIAWLSRGRPEGEVPERAILVKERYKPLGEAKEHGGVFKFVAWQPMVRRARDARDGWFWGEISQEEGRHGEAKCSKPNLSWSSPETLRLDDCRPSSGFGQPCLRCHASQRDLTFAQTAHLPEKTGGVHEASQTIYDFRRLWRQRDAQNPNYGYEAYKNTPASTFIAPHPDRDAMAHALGSADPDFVALYGISPNEQAPYEDVPRFFDHVIPKPSARKPDTFLTSNACWGCHSGVAHIAKGPSSGSSMLAPDGELEPGKPRYADISPYGEWSVSLMGLAGRDPVFRAQRAWEADHRASCAKDITDLCYRCHGAAGQRQIHLDHPSRQFEHGMVYALPDDPDGPYGGLARDGVTCTICHQISGKDLGKPASYTGQWTPTAPGDVIGPFSSDVRVNPMERAMGKTPAGHDGRDAVIKSSALCGSCHTVRLPVRRVGSCTDVRQRYEQATFLEWRDSVYRKNDPFVTDEGHDGATPTRCQDCHMPQEFHGRPLQKKMASVEDSQFPTASLAGVPDLHAGVDLVERAPFARHQMNGINLFTLSMFAQAPRVLGLADYDYMSNQYGEPTRLQMATALATGRAFADTAATLQIGAPAVRGDALQFTVTVTNKAGHKLPSGVAFRRAILEVALEDATGATLWASGRTNGAGALVDHSNKVLAVELGPTYEPHHQLITREDQAQIYEERTADSDGKLTTSFLGIYDSVKDNRLLPAGWRSNFGPTLENGEVPDGLEPHGIEGDPDYPMDGSAACGCDVITYRVPLAAAAGHARVRAKLHYQAIPPYFLRDRFSVALPDAQRLYQLASHLDTKSATTAIPGWKLTLVEAARSSK</sequence>